<dbReference type="EMBL" id="RCHS01003423">
    <property type="protein sequence ID" value="RMX42018.1"/>
    <property type="molecule type" value="Genomic_DNA"/>
</dbReference>
<organism evidence="1 2">
    <name type="scientific">Pocillopora damicornis</name>
    <name type="common">Cauliflower coral</name>
    <name type="synonym">Millepora damicornis</name>
    <dbReference type="NCBI Taxonomy" id="46731"/>
    <lineage>
        <taxon>Eukaryota</taxon>
        <taxon>Metazoa</taxon>
        <taxon>Cnidaria</taxon>
        <taxon>Anthozoa</taxon>
        <taxon>Hexacorallia</taxon>
        <taxon>Scleractinia</taxon>
        <taxon>Astrocoeniina</taxon>
        <taxon>Pocilloporidae</taxon>
        <taxon>Pocillopora</taxon>
    </lineage>
</organism>
<evidence type="ECO:0000313" key="2">
    <source>
        <dbReference type="Proteomes" id="UP000275408"/>
    </source>
</evidence>
<comment type="caution">
    <text evidence="1">The sequence shown here is derived from an EMBL/GenBank/DDBJ whole genome shotgun (WGS) entry which is preliminary data.</text>
</comment>
<reference evidence="1 2" key="1">
    <citation type="journal article" date="2018" name="Sci. Rep.">
        <title>Comparative analysis of the Pocillopora damicornis genome highlights role of immune system in coral evolution.</title>
        <authorList>
            <person name="Cunning R."/>
            <person name="Bay R.A."/>
            <person name="Gillette P."/>
            <person name="Baker A.C."/>
            <person name="Traylor-Knowles N."/>
        </authorList>
    </citation>
    <scope>NUCLEOTIDE SEQUENCE [LARGE SCALE GENOMIC DNA]</scope>
    <source>
        <strain evidence="1">RSMAS</strain>
        <tissue evidence="1">Whole animal</tissue>
    </source>
</reference>
<gene>
    <name evidence="1" type="ORF">pdam_00001208</name>
</gene>
<protein>
    <submittedName>
        <fullName evidence="1">Uncharacterized protein</fullName>
    </submittedName>
</protein>
<sequence>MEQNRKINCEANETELGVKVLAEASEGGEPRDAQSSNDNTEKYLENEHQFYYLTTDYIRFHLDRGKQDT</sequence>
<proteinExistence type="predicted"/>
<dbReference type="Proteomes" id="UP000275408">
    <property type="component" value="Unassembled WGS sequence"/>
</dbReference>
<evidence type="ECO:0000313" key="1">
    <source>
        <dbReference type="EMBL" id="RMX42018.1"/>
    </source>
</evidence>
<keyword evidence="2" id="KW-1185">Reference proteome</keyword>
<dbReference type="AlphaFoldDB" id="A0A3M6TL32"/>
<accession>A0A3M6TL32</accession>
<name>A0A3M6TL32_POCDA</name>